<dbReference type="RefSeq" id="WP_117284656.1">
    <property type="nucleotide sequence ID" value="NZ_JAMTCE010000005.1"/>
</dbReference>
<dbReference type="InterPro" id="IPR001387">
    <property type="entry name" value="Cro/C1-type_HTH"/>
</dbReference>
<dbReference type="PROSITE" id="PS50943">
    <property type="entry name" value="HTH_CROC1"/>
    <property type="match status" value="1"/>
</dbReference>
<dbReference type="Gene3D" id="1.10.260.40">
    <property type="entry name" value="lambda repressor-like DNA-binding domains"/>
    <property type="match status" value="1"/>
</dbReference>
<dbReference type="EMBL" id="QICA01000002">
    <property type="protein sequence ID" value="RNL39747.1"/>
    <property type="molecule type" value="Genomic_DNA"/>
</dbReference>
<dbReference type="Pfam" id="PF01381">
    <property type="entry name" value="HTH_3"/>
    <property type="match status" value="1"/>
</dbReference>
<sequence length="70" mass="7879">MAIRNAKDFGTAIRERRKRLGYTQGELAEMCDVGVMFVSQLENGKPTAQLDKAIRVANMVGLNIVLQERR</sequence>
<keyword evidence="3" id="KW-1185">Reference proteome</keyword>
<reference evidence="2 3" key="1">
    <citation type="journal article" date="2019" name="Microbiol. Resour. Announc.">
        <title>Draft Genome Sequences of Type Strains of Gordonibacter faecihominis, Paraeggerthella hongkongensis, Parvibacter caecicola,Slackia equolifaciens, Slackia faecicanis, and Slackia isoflavoniconvertens.</title>
        <authorList>
            <person name="Danylec N."/>
            <person name="Stoll D.A."/>
            <person name="Dotsch A."/>
            <person name="Huch M."/>
        </authorList>
    </citation>
    <scope>NUCLEOTIDE SEQUENCE [LARGE SCALE GENOMIC DNA]</scope>
    <source>
        <strain evidence="2 3">DSM 18785</strain>
    </source>
</reference>
<dbReference type="InterPro" id="IPR010982">
    <property type="entry name" value="Lambda_DNA-bd_dom_sf"/>
</dbReference>
<protein>
    <submittedName>
        <fullName evidence="2">Transcriptional regulator</fullName>
    </submittedName>
</protein>
<dbReference type="CDD" id="cd00093">
    <property type="entry name" value="HTH_XRE"/>
    <property type="match status" value="1"/>
</dbReference>
<accession>A0A3N0AY09</accession>
<dbReference type="SMART" id="SM00530">
    <property type="entry name" value="HTH_XRE"/>
    <property type="match status" value="1"/>
</dbReference>
<proteinExistence type="predicted"/>
<evidence type="ECO:0000313" key="3">
    <source>
        <dbReference type="Proteomes" id="UP000278327"/>
    </source>
</evidence>
<feature type="domain" description="HTH cro/C1-type" evidence="1">
    <location>
        <begin position="13"/>
        <end position="67"/>
    </location>
</feature>
<evidence type="ECO:0000259" key="1">
    <source>
        <dbReference type="PROSITE" id="PS50943"/>
    </source>
</evidence>
<evidence type="ECO:0000313" key="2">
    <source>
        <dbReference type="EMBL" id="RNL39747.1"/>
    </source>
</evidence>
<organism evidence="2 3">
    <name type="scientific">Adlercreutzia equolifaciens subsp. celatus DSM 18785</name>
    <dbReference type="NCBI Taxonomy" id="1121021"/>
    <lineage>
        <taxon>Bacteria</taxon>
        <taxon>Bacillati</taxon>
        <taxon>Actinomycetota</taxon>
        <taxon>Coriobacteriia</taxon>
        <taxon>Eggerthellales</taxon>
        <taxon>Eggerthellaceae</taxon>
        <taxon>Adlercreutzia</taxon>
    </lineage>
</organism>
<comment type="caution">
    <text evidence="2">The sequence shown here is derived from an EMBL/GenBank/DDBJ whole genome shotgun (WGS) entry which is preliminary data.</text>
</comment>
<dbReference type="SUPFAM" id="SSF47413">
    <property type="entry name" value="lambda repressor-like DNA-binding domains"/>
    <property type="match status" value="1"/>
</dbReference>
<gene>
    <name evidence="2" type="ORF">DMP10_01770</name>
</gene>
<dbReference type="GO" id="GO:0003677">
    <property type="term" value="F:DNA binding"/>
    <property type="evidence" value="ECO:0007669"/>
    <property type="project" value="InterPro"/>
</dbReference>
<dbReference type="Proteomes" id="UP000278327">
    <property type="component" value="Unassembled WGS sequence"/>
</dbReference>
<name>A0A3N0AY09_9ACTN</name>
<dbReference type="AlphaFoldDB" id="A0A3N0AY09"/>